<feature type="transmembrane region" description="Helical" evidence="11">
    <location>
        <begin position="374"/>
        <end position="394"/>
    </location>
</feature>
<keyword evidence="6" id="KW-0406">Ion transport</keyword>
<dbReference type="GO" id="GO:0008381">
    <property type="term" value="F:mechanosensitive monoatomic ion channel activity"/>
    <property type="evidence" value="ECO:0007669"/>
    <property type="project" value="TreeGrafter"/>
</dbReference>
<dbReference type="GO" id="GO:0005886">
    <property type="term" value="C:plasma membrane"/>
    <property type="evidence" value="ECO:0007669"/>
    <property type="project" value="UniProtKB-UniRule"/>
</dbReference>
<feature type="domain" description="Mechanosensitive ion channel MscS" evidence="12">
    <location>
        <begin position="702"/>
        <end position="759"/>
    </location>
</feature>
<evidence type="ECO:0000256" key="8">
    <source>
        <dbReference type="ARBA" id="ARBA00023303"/>
    </source>
</evidence>
<dbReference type="InterPro" id="IPR016688">
    <property type="entry name" value="MscS-like_plants/fungi"/>
</dbReference>
<organism evidence="13 14">
    <name type="scientific">Acer negundo</name>
    <name type="common">Box elder</name>
    <dbReference type="NCBI Taxonomy" id="4023"/>
    <lineage>
        <taxon>Eukaryota</taxon>
        <taxon>Viridiplantae</taxon>
        <taxon>Streptophyta</taxon>
        <taxon>Embryophyta</taxon>
        <taxon>Tracheophyta</taxon>
        <taxon>Spermatophyta</taxon>
        <taxon>Magnoliopsida</taxon>
        <taxon>eudicotyledons</taxon>
        <taxon>Gunneridae</taxon>
        <taxon>Pentapetalae</taxon>
        <taxon>rosids</taxon>
        <taxon>malvids</taxon>
        <taxon>Sapindales</taxon>
        <taxon>Sapindaceae</taxon>
        <taxon>Hippocastanoideae</taxon>
        <taxon>Acereae</taxon>
        <taxon>Acer</taxon>
    </lineage>
</organism>
<feature type="compositionally biased region" description="Low complexity" evidence="10">
    <location>
        <begin position="158"/>
        <end position="167"/>
    </location>
</feature>
<feature type="transmembrane region" description="Helical" evidence="11">
    <location>
        <begin position="683"/>
        <end position="706"/>
    </location>
</feature>
<dbReference type="GO" id="GO:0006820">
    <property type="term" value="P:monoatomic anion transport"/>
    <property type="evidence" value="ECO:0007669"/>
    <property type="project" value="TreeGrafter"/>
</dbReference>
<keyword evidence="14" id="KW-1185">Reference proteome</keyword>
<evidence type="ECO:0000259" key="12">
    <source>
        <dbReference type="Pfam" id="PF00924"/>
    </source>
</evidence>
<evidence type="ECO:0000256" key="3">
    <source>
        <dbReference type="ARBA" id="ARBA00022448"/>
    </source>
</evidence>
<evidence type="ECO:0000256" key="6">
    <source>
        <dbReference type="ARBA" id="ARBA00023065"/>
    </source>
</evidence>
<proteinExistence type="inferred from homology"/>
<dbReference type="SUPFAM" id="SSF50182">
    <property type="entry name" value="Sm-like ribonucleoproteins"/>
    <property type="match status" value="1"/>
</dbReference>
<dbReference type="InterPro" id="IPR023408">
    <property type="entry name" value="MscS_beta-dom_sf"/>
</dbReference>
<evidence type="ECO:0000313" key="14">
    <source>
        <dbReference type="Proteomes" id="UP001064489"/>
    </source>
</evidence>
<gene>
    <name evidence="13" type="ORF">LWI28_002863</name>
</gene>
<name>A0AAD5J462_ACENE</name>
<dbReference type="FunFam" id="2.30.30.60:FF:000003">
    <property type="entry name" value="Predicted mechanosensitive ion channel"/>
    <property type="match status" value="1"/>
</dbReference>
<feature type="transmembrane region" description="Helical" evidence="11">
    <location>
        <begin position="652"/>
        <end position="671"/>
    </location>
</feature>
<comment type="similarity">
    <text evidence="2 9">Belongs to the MscS (TC 1.A.23) family.</text>
</comment>
<feature type="transmembrane region" description="Helical" evidence="11">
    <location>
        <begin position="344"/>
        <end position="362"/>
    </location>
</feature>
<dbReference type="AlphaFoldDB" id="A0AAD5J462"/>
<keyword evidence="7 9" id="KW-0472">Membrane</keyword>
<dbReference type="GO" id="GO:0050982">
    <property type="term" value="P:detection of mechanical stimulus"/>
    <property type="evidence" value="ECO:0007669"/>
    <property type="project" value="UniProtKB-ARBA"/>
</dbReference>
<keyword evidence="3" id="KW-0813">Transport</keyword>
<feature type="transmembrane region" description="Helical" evidence="11">
    <location>
        <begin position="303"/>
        <end position="324"/>
    </location>
</feature>
<feature type="region of interest" description="Disordered" evidence="10">
    <location>
        <begin position="118"/>
        <end position="172"/>
    </location>
</feature>
<keyword evidence="8" id="KW-0407">Ion channel</keyword>
<keyword evidence="4 11" id="KW-0812">Transmembrane</keyword>
<accession>A0AAD5J462</accession>
<sequence length="893" mass="102536">MAVDSPEKREVVIKIDGDKTMNNNNNNNNNNTIWRESSYDFWNNRENNTNTNTNTNTNKLENVKNCGGGGEEESFDFMQQGQRVEEDPPTKLIGQFMHKQKASGEISIDFEVMDELEQPTSSDNIASRNTQTLPTVSESPTTQRVSFESLSVKRRNSKSNINSYKNSQQVESDGEVVKCSSNKSFEQNVSFNRKYSGLMSKNRSRLLDQPPEKLEPKSGKIVGKSGQLKSGFLGKNLDEEEDDPLLEEDMPDEFKKGKFSIWDLLEWTSLIVIIASLVCSLTIKKLKDKNLWRLKLWKWEVFVLVLICGRLVSSWIIRIVVFFIERNFLLRKRVLYFVYGLRKAVQNCLWLGLVLIAWHYLFDKKVERETNSTVPRFVTKILVCFLVGVLLWLVKTLFVKVLASSFHVSTYFDRIQDSLFNQYVIKTLSGPPLIELEKAEEEKERLESEIQKLENAGATIPLGFKASALSSPLNGKVIGSGRLQKTPRGGKSPLISRTFSNKEDNAITVDHLHKLNPKNVSAWNMKKLINIIRHGALSTLAEQIQDSTLEDESTTQIRTEYEAKAAATKIFKNVGRGSRYICKEDLMRFITEEEASKTMSLFEGACVEAPENKRITKKVLKNWVVNAFRERRALAMTLNDTKTAVNRLHKMVNILVSIIIVVIWLLMLGIATSKFLLFVSSQLVLVVFIFGNSCKTVFEAIIFLFVMHPFDVGDRCEIEGVQMVVEEMNILTTVFLRYDNQKIIYPNSVLATKPISNYYRSPDMGDAVEFCVHISTPAEKIIAMKERIIEYIEEKKKDHWYSSPLFIFKDVEELNRVRIAIWLTHKMNHQDMGERWVRRAQLVEELVRIFRELDIQYRLFPVDINVRAMPPVNSDCVSSNWTDLLPVQGDKQK</sequence>
<reference evidence="13" key="1">
    <citation type="journal article" date="2022" name="Plant J.">
        <title>Strategies of tolerance reflected in two North American maple genomes.</title>
        <authorList>
            <person name="McEvoy S.L."/>
            <person name="Sezen U.U."/>
            <person name="Trouern-Trend A."/>
            <person name="McMahon S.M."/>
            <person name="Schaberg P.G."/>
            <person name="Yang J."/>
            <person name="Wegrzyn J.L."/>
            <person name="Swenson N.G."/>
        </authorList>
    </citation>
    <scope>NUCLEOTIDE SEQUENCE</scope>
    <source>
        <strain evidence="13">91603</strain>
    </source>
</reference>
<reference evidence="13" key="2">
    <citation type="submission" date="2023-02" db="EMBL/GenBank/DDBJ databases">
        <authorList>
            <person name="Swenson N.G."/>
            <person name="Wegrzyn J.L."/>
            <person name="Mcevoy S.L."/>
        </authorList>
    </citation>
    <scope>NUCLEOTIDE SEQUENCE</scope>
    <source>
        <strain evidence="13">91603</strain>
        <tissue evidence="13">Leaf</tissue>
    </source>
</reference>
<evidence type="ECO:0000256" key="5">
    <source>
        <dbReference type="ARBA" id="ARBA00022989"/>
    </source>
</evidence>
<dbReference type="EMBL" id="JAJSOW010000100">
    <property type="protein sequence ID" value="KAI9184957.1"/>
    <property type="molecule type" value="Genomic_DNA"/>
</dbReference>
<dbReference type="Proteomes" id="UP001064489">
    <property type="component" value="Chromosome 3"/>
</dbReference>
<dbReference type="Gene3D" id="2.30.30.60">
    <property type="match status" value="1"/>
</dbReference>
<feature type="transmembrane region" description="Helical" evidence="11">
    <location>
        <begin position="264"/>
        <end position="283"/>
    </location>
</feature>
<dbReference type="Pfam" id="PF00924">
    <property type="entry name" value="MS_channel_2nd"/>
    <property type="match status" value="1"/>
</dbReference>
<evidence type="ECO:0000256" key="9">
    <source>
        <dbReference type="PIRNR" id="PIRNR017209"/>
    </source>
</evidence>
<evidence type="ECO:0000256" key="10">
    <source>
        <dbReference type="SAM" id="MobiDB-lite"/>
    </source>
</evidence>
<evidence type="ECO:0000256" key="7">
    <source>
        <dbReference type="ARBA" id="ARBA00023136"/>
    </source>
</evidence>
<dbReference type="PANTHER" id="PTHR31618">
    <property type="entry name" value="MECHANOSENSITIVE ION CHANNEL PROTEIN 5"/>
    <property type="match status" value="1"/>
</dbReference>
<dbReference type="InterPro" id="IPR010920">
    <property type="entry name" value="LSM_dom_sf"/>
</dbReference>
<evidence type="ECO:0000256" key="11">
    <source>
        <dbReference type="SAM" id="Phobius"/>
    </source>
</evidence>
<evidence type="ECO:0000313" key="13">
    <source>
        <dbReference type="EMBL" id="KAI9184957.1"/>
    </source>
</evidence>
<comment type="subcellular location">
    <subcellularLocation>
        <location evidence="1">Membrane</location>
        <topology evidence="1">Multi-pass membrane protein</topology>
    </subcellularLocation>
</comment>
<keyword evidence="5 11" id="KW-1133">Transmembrane helix</keyword>
<dbReference type="PANTHER" id="PTHR31618:SF1">
    <property type="entry name" value="EF-HAND DOMAIN-CONTAINING PROTEIN"/>
    <property type="match status" value="1"/>
</dbReference>
<evidence type="ECO:0000256" key="2">
    <source>
        <dbReference type="ARBA" id="ARBA00008017"/>
    </source>
</evidence>
<comment type="caution">
    <text evidence="13">The sequence shown here is derived from an EMBL/GenBank/DDBJ whole genome shotgun (WGS) entry which is preliminary data.</text>
</comment>
<protein>
    <recommendedName>
        <fullName evidence="9">Mechanosensitive ion channel protein</fullName>
    </recommendedName>
</protein>
<evidence type="ECO:0000256" key="1">
    <source>
        <dbReference type="ARBA" id="ARBA00004141"/>
    </source>
</evidence>
<dbReference type="PIRSF" id="PIRSF017209">
    <property type="entry name" value="Memb_At2g17000_prd"/>
    <property type="match status" value="1"/>
</dbReference>
<feature type="compositionally biased region" description="Polar residues" evidence="10">
    <location>
        <begin position="118"/>
        <end position="149"/>
    </location>
</feature>
<dbReference type="InterPro" id="IPR006685">
    <property type="entry name" value="MscS_channel_2nd"/>
</dbReference>
<evidence type="ECO:0000256" key="4">
    <source>
        <dbReference type="ARBA" id="ARBA00022692"/>
    </source>
</evidence>